<feature type="region of interest" description="Disordered" evidence="1">
    <location>
        <begin position="42"/>
        <end position="86"/>
    </location>
</feature>
<evidence type="ECO:0000313" key="4">
    <source>
        <dbReference type="Proteomes" id="UP000275267"/>
    </source>
</evidence>
<feature type="region of interest" description="Disordered" evidence="1">
    <location>
        <begin position="106"/>
        <end position="127"/>
    </location>
</feature>
<organism evidence="3 4">
    <name type="scientific">Panicum miliaceum</name>
    <name type="common">Proso millet</name>
    <name type="synonym">Broomcorn millet</name>
    <dbReference type="NCBI Taxonomy" id="4540"/>
    <lineage>
        <taxon>Eukaryota</taxon>
        <taxon>Viridiplantae</taxon>
        <taxon>Streptophyta</taxon>
        <taxon>Embryophyta</taxon>
        <taxon>Tracheophyta</taxon>
        <taxon>Spermatophyta</taxon>
        <taxon>Magnoliopsida</taxon>
        <taxon>Liliopsida</taxon>
        <taxon>Poales</taxon>
        <taxon>Poaceae</taxon>
        <taxon>PACMAD clade</taxon>
        <taxon>Panicoideae</taxon>
        <taxon>Panicodae</taxon>
        <taxon>Paniceae</taxon>
        <taxon>Panicinae</taxon>
        <taxon>Panicum</taxon>
        <taxon>Panicum sect. Panicum</taxon>
    </lineage>
</organism>
<feature type="signal peptide" evidence="2">
    <location>
        <begin position="1"/>
        <end position="16"/>
    </location>
</feature>
<keyword evidence="4" id="KW-1185">Reference proteome</keyword>
<sequence length="143" mass="15093">MALLILLLAGAAAVSSGSGAAALGAGGSSDAKLHVDSSCLTPQVQPNTLSENSEHKHGAATGTRMPIVHQHGPCSPLTDKHEKPPSDEEILAADQRRVDYMHRRVFETTRQVRPKRAAPSAPSSPAPARVAGVVCRVGEHYYR</sequence>
<keyword evidence="2" id="KW-0732">Signal</keyword>
<reference evidence="4" key="1">
    <citation type="journal article" date="2019" name="Nat. Commun.">
        <title>The genome of broomcorn millet.</title>
        <authorList>
            <person name="Zou C."/>
            <person name="Miki D."/>
            <person name="Li D."/>
            <person name="Tang Q."/>
            <person name="Xiao L."/>
            <person name="Rajput S."/>
            <person name="Deng P."/>
            <person name="Jia W."/>
            <person name="Huang R."/>
            <person name="Zhang M."/>
            <person name="Sun Y."/>
            <person name="Hu J."/>
            <person name="Fu X."/>
            <person name="Schnable P.S."/>
            <person name="Li F."/>
            <person name="Zhang H."/>
            <person name="Feng B."/>
            <person name="Zhu X."/>
            <person name="Liu R."/>
            <person name="Schnable J.C."/>
            <person name="Zhu J.-K."/>
            <person name="Zhang H."/>
        </authorList>
    </citation>
    <scope>NUCLEOTIDE SEQUENCE [LARGE SCALE GENOMIC DNA]</scope>
</reference>
<name>A0A3L6S7G5_PANMI</name>
<gene>
    <name evidence="3" type="ORF">C2845_PM02G11360</name>
</gene>
<feature type="compositionally biased region" description="Low complexity" evidence="1">
    <location>
        <begin position="117"/>
        <end position="127"/>
    </location>
</feature>
<dbReference type="EMBL" id="PQIB02000005">
    <property type="protein sequence ID" value="RLN16042.1"/>
    <property type="molecule type" value="Genomic_DNA"/>
</dbReference>
<feature type="compositionally biased region" description="Polar residues" evidence="1">
    <location>
        <begin position="42"/>
        <end position="51"/>
    </location>
</feature>
<dbReference type="Proteomes" id="UP000275267">
    <property type="component" value="Unassembled WGS sequence"/>
</dbReference>
<feature type="chain" id="PRO_5018155109" evidence="2">
    <location>
        <begin position="17"/>
        <end position="143"/>
    </location>
</feature>
<dbReference type="AlphaFoldDB" id="A0A3L6S7G5"/>
<proteinExistence type="predicted"/>
<comment type="caution">
    <text evidence="3">The sequence shown here is derived from an EMBL/GenBank/DDBJ whole genome shotgun (WGS) entry which is preliminary data.</text>
</comment>
<evidence type="ECO:0000256" key="2">
    <source>
        <dbReference type="SAM" id="SignalP"/>
    </source>
</evidence>
<dbReference type="GO" id="GO:0006508">
    <property type="term" value="P:proteolysis"/>
    <property type="evidence" value="ECO:0007669"/>
    <property type="project" value="UniProtKB-KW"/>
</dbReference>
<evidence type="ECO:0000256" key="1">
    <source>
        <dbReference type="SAM" id="MobiDB-lite"/>
    </source>
</evidence>
<protein>
    <submittedName>
        <fullName evidence="3">Protein ASPARTIC PROTEASE IN GUARD CELL 2-like</fullName>
    </submittedName>
</protein>
<accession>A0A3L6S7G5</accession>
<dbReference type="STRING" id="4540.A0A3L6S7G5"/>
<evidence type="ECO:0000313" key="3">
    <source>
        <dbReference type="EMBL" id="RLN16042.1"/>
    </source>
</evidence>
<dbReference type="GO" id="GO:0008233">
    <property type="term" value="F:peptidase activity"/>
    <property type="evidence" value="ECO:0007669"/>
    <property type="project" value="UniProtKB-KW"/>
</dbReference>